<evidence type="ECO:0000313" key="2">
    <source>
        <dbReference type="EMBL" id="KAJ8337594.1"/>
    </source>
</evidence>
<dbReference type="PROSITE" id="PS50835">
    <property type="entry name" value="IG_LIKE"/>
    <property type="match status" value="1"/>
</dbReference>
<evidence type="ECO:0000259" key="1">
    <source>
        <dbReference type="PROSITE" id="PS50835"/>
    </source>
</evidence>
<comment type="caution">
    <text evidence="2">The sequence shown here is derived from an EMBL/GenBank/DDBJ whole genome shotgun (WGS) entry which is preliminary data.</text>
</comment>
<dbReference type="InterPro" id="IPR013783">
    <property type="entry name" value="Ig-like_fold"/>
</dbReference>
<dbReference type="AlphaFoldDB" id="A0A9Q1EF17"/>
<name>A0A9Q1EF17_SYNKA</name>
<dbReference type="OrthoDB" id="8439544at2759"/>
<organism evidence="2 3">
    <name type="scientific">Synaphobranchus kaupii</name>
    <name type="common">Kaup's arrowtooth eel</name>
    <dbReference type="NCBI Taxonomy" id="118154"/>
    <lineage>
        <taxon>Eukaryota</taxon>
        <taxon>Metazoa</taxon>
        <taxon>Chordata</taxon>
        <taxon>Craniata</taxon>
        <taxon>Vertebrata</taxon>
        <taxon>Euteleostomi</taxon>
        <taxon>Actinopterygii</taxon>
        <taxon>Neopterygii</taxon>
        <taxon>Teleostei</taxon>
        <taxon>Anguilliformes</taxon>
        <taxon>Synaphobranchidae</taxon>
        <taxon>Synaphobranchus</taxon>
    </lineage>
</organism>
<dbReference type="Gene3D" id="2.60.40.10">
    <property type="entry name" value="Immunoglobulins"/>
    <property type="match status" value="1"/>
</dbReference>
<gene>
    <name evidence="2" type="ORF">SKAU_G00365600</name>
</gene>
<dbReference type="SUPFAM" id="SSF48726">
    <property type="entry name" value="Immunoglobulin"/>
    <property type="match status" value="1"/>
</dbReference>
<keyword evidence="3" id="KW-1185">Reference proteome</keyword>
<dbReference type="InterPro" id="IPR036179">
    <property type="entry name" value="Ig-like_dom_sf"/>
</dbReference>
<dbReference type="InterPro" id="IPR007110">
    <property type="entry name" value="Ig-like_dom"/>
</dbReference>
<dbReference type="Proteomes" id="UP001152622">
    <property type="component" value="Chromosome 18"/>
</dbReference>
<protein>
    <recommendedName>
        <fullName evidence="1">Ig-like domain-containing protein</fullName>
    </recommendedName>
</protein>
<dbReference type="EMBL" id="JAINUF010000018">
    <property type="protein sequence ID" value="KAJ8337594.1"/>
    <property type="molecule type" value="Genomic_DNA"/>
</dbReference>
<accession>A0A9Q1EF17</accession>
<evidence type="ECO:0000313" key="3">
    <source>
        <dbReference type="Proteomes" id="UP001152622"/>
    </source>
</evidence>
<reference evidence="2" key="1">
    <citation type="journal article" date="2023" name="Science">
        <title>Genome structures resolve the early diversification of teleost fishes.</title>
        <authorList>
            <person name="Parey E."/>
            <person name="Louis A."/>
            <person name="Montfort J."/>
            <person name="Bouchez O."/>
            <person name="Roques C."/>
            <person name="Iampietro C."/>
            <person name="Lluch J."/>
            <person name="Castinel A."/>
            <person name="Donnadieu C."/>
            <person name="Desvignes T."/>
            <person name="Floi Bucao C."/>
            <person name="Jouanno E."/>
            <person name="Wen M."/>
            <person name="Mejri S."/>
            <person name="Dirks R."/>
            <person name="Jansen H."/>
            <person name="Henkel C."/>
            <person name="Chen W.J."/>
            <person name="Zahm M."/>
            <person name="Cabau C."/>
            <person name="Klopp C."/>
            <person name="Thompson A.W."/>
            <person name="Robinson-Rechavi M."/>
            <person name="Braasch I."/>
            <person name="Lecointre G."/>
            <person name="Bobe J."/>
            <person name="Postlethwait J.H."/>
            <person name="Berthelot C."/>
            <person name="Roest Crollius H."/>
            <person name="Guiguen Y."/>
        </authorList>
    </citation>
    <scope>NUCLEOTIDE SEQUENCE</scope>
    <source>
        <strain evidence="2">WJC10195</strain>
    </source>
</reference>
<sequence length="114" mass="12592">MSLTIQDPVTPPQLSQDCLLHGEIEVFCSSTGEDPQYSWTLEDRPLNGSVAFLSDETQTVIMRRSISGPITCAVRNRVSSAHTTQELRKCPGLGPPVKCTFNDTAEIDVWMIPQ</sequence>
<proteinExistence type="predicted"/>
<feature type="domain" description="Ig-like" evidence="1">
    <location>
        <begin position="12"/>
        <end position="88"/>
    </location>
</feature>